<dbReference type="InterPro" id="IPR003788">
    <property type="entry name" value="NDUFAF7"/>
</dbReference>
<dbReference type="InterPro" id="IPR029063">
    <property type="entry name" value="SAM-dependent_MTases_sf"/>
</dbReference>
<proteinExistence type="predicted"/>
<dbReference type="RefSeq" id="WP_245514307.1">
    <property type="nucleotide sequence ID" value="NZ_JBHUNN010000002.1"/>
</dbReference>
<reference evidence="4 5" key="1">
    <citation type="submission" date="2019-03" db="EMBL/GenBank/DDBJ databases">
        <title>Genomic Encyclopedia of Type Strains, Phase IV (KMG-IV): sequencing the most valuable type-strain genomes for metagenomic binning, comparative biology and taxonomic classification.</title>
        <authorList>
            <person name="Goeker M."/>
        </authorList>
    </citation>
    <scope>NUCLEOTIDE SEQUENCE [LARGE SCALE GENOMIC DNA]</scope>
    <source>
        <strain evidence="4 5">DSM 22958</strain>
    </source>
</reference>
<dbReference type="Pfam" id="PF02636">
    <property type="entry name" value="Methyltransf_28"/>
    <property type="match status" value="1"/>
</dbReference>
<dbReference type="EMBL" id="SLWL01000006">
    <property type="protein sequence ID" value="TCO13297.1"/>
    <property type="molecule type" value="Genomic_DNA"/>
</dbReference>
<dbReference type="Gene3D" id="3.40.50.12710">
    <property type="match status" value="1"/>
</dbReference>
<keyword evidence="1 4" id="KW-0489">Methyltransferase</keyword>
<dbReference type="PANTHER" id="PTHR12049">
    <property type="entry name" value="PROTEIN ARGININE METHYLTRANSFERASE NDUFAF7, MITOCHONDRIAL"/>
    <property type="match status" value="1"/>
</dbReference>
<dbReference type="SUPFAM" id="SSF53335">
    <property type="entry name" value="S-adenosyl-L-methionine-dependent methyltransferases"/>
    <property type="match status" value="1"/>
</dbReference>
<dbReference type="PANTHER" id="PTHR12049:SF7">
    <property type="entry name" value="PROTEIN ARGININE METHYLTRANSFERASE NDUFAF7, MITOCHONDRIAL"/>
    <property type="match status" value="1"/>
</dbReference>
<dbReference type="InterPro" id="IPR038375">
    <property type="entry name" value="NDUFAF7_sf"/>
</dbReference>
<evidence type="ECO:0000256" key="1">
    <source>
        <dbReference type="ARBA" id="ARBA00022603"/>
    </source>
</evidence>
<evidence type="ECO:0000256" key="3">
    <source>
        <dbReference type="SAM" id="MobiDB-lite"/>
    </source>
</evidence>
<protein>
    <submittedName>
        <fullName evidence="4">SAM-dependent MidA family methyltransferase</fullName>
    </submittedName>
</protein>
<dbReference type="GO" id="GO:0032259">
    <property type="term" value="P:methylation"/>
    <property type="evidence" value="ECO:0007669"/>
    <property type="project" value="UniProtKB-KW"/>
</dbReference>
<keyword evidence="5" id="KW-1185">Reference proteome</keyword>
<accession>A0A4R2GT10</accession>
<evidence type="ECO:0000313" key="4">
    <source>
        <dbReference type="EMBL" id="TCO13297.1"/>
    </source>
</evidence>
<feature type="region of interest" description="Disordered" evidence="3">
    <location>
        <begin position="369"/>
        <end position="391"/>
    </location>
</feature>
<sequence>MTVRPNGPPGTALGREIVRAIVAGGPMPVERYMELCLGHPTLGYYISRNPFGADGDFITAPDISQIFGELIGLWAAEVWRMMGSPREINLVELGPGRGALMADALRAARVAPSFRNAVRLNLIETSPVLRQLQRQALSAEGELSSIPVAWRDRVEDVPEGPMILIANEFFDALPVRQYVRAPDGWRERMVGLAPDGGLTFGLDAETEPALETLAGEEGAVMEIAVAGLNLLTGLADRLRRFGGAALIIDYGHAASAVGDTLQAVRRHQYVHPLATPGEADITAHVDFGALARAALSRGVVVDGPVEQGAFLRALGANSRAEHLKRNAREPQRRAIDDGLRRLTSSETGGMGALFKVMAVAASQLGPLPGLAPRREAPHIPQTSLVRTLRRP</sequence>
<keyword evidence="2 4" id="KW-0808">Transferase</keyword>
<evidence type="ECO:0000313" key="5">
    <source>
        <dbReference type="Proteomes" id="UP000294881"/>
    </source>
</evidence>
<dbReference type="AlphaFoldDB" id="A0A4R2GT10"/>
<gene>
    <name evidence="4" type="ORF">EV666_1067</name>
</gene>
<dbReference type="GO" id="GO:0035243">
    <property type="term" value="F:protein-arginine omega-N symmetric methyltransferase activity"/>
    <property type="evidence" value="ECO:0007669"/>
    <property type="project" value="TreeGrafter"/>
</dbReference>
<name>A0A4R2GT10_9HYPH</name>
<organism evidence="4 5">
    <name type="scientific">Camelimonas lactis</name>
    <dbReference type="NCBI Taxonomy" id="659006"/>
    <lineage>
        <taxon>Bacteria</taxon>
        <taxon>Pseudomonadati</taxon>
        <taxon>Pseudomonadota</taxon>
        <taxon>Alphaproteobacteria</taxon>
        <taxon>Hyphomicrobiales</taxon>
        <taxon>Chelatococcaceae</taxon>
        <taxon>Camelimonas</taxon>
    </lineage>
</organism>
<evidence type="ECO:0000256" key="2">
    <source>
        <dbReference type="ARBA" id="ARBA00022679"/>
    </source>
</evidence>
<comment type="caution">
    <text evidence="4">The sequence shown here is derived from an EMBL/GenBank/DDBJ whole genome shotgun (WGS) entry which is preliminary data.</text>
</comment>
<dbReference type="Proteomes" id="UP000294881">
    <property type="component" value="Unassembled WGS sequence"/>
</dbReference>